<comment type="caution">
    <text evidence="2">The sequence shown here is derived from an EMBL/GenBank/DDBJ whole genome shotgun (WGS) entry which is preliminary data.</text>
</comment>
<dbReference type="Proteomes" id="UP000092600">
    <property type="component" value="Unassembled WGS sequence"/>
</dbReference>
<evidence type="ECO:0000313" key="2">
    <source>
        <dbReference type="EMBL" id="OAY80251.1"/>
    </source>
</evidence>
<evidence type="ECO:0000256" key="1">
    <source>
        <dbReference type="SAM" id="MobiDB-lite"/>
    </source>
</evidence>
<sequence>MAIRCSCVDAFVTFSSSRVSWASKSTSLSRLLLCLSDSPCPSLSASAASCAVDGCATVLVSATGALLRPMSSPSIRALIPLVTGLMTFCRKARAALVCHLHKTSQPSKTVPRRNFANWQRPRIERKHVKGSCKLAQTTNASSAHNIHPQPHCPLGSTS</sequence>
<dbReference type="EMBL" id="LSRQ01000917">
    <property type="protein sequence ID" value="OAY80251.1"/>
    <property type="molecule type" value="Genomic_DNA"/>
</dbReference>
<reference evidence="2 3" key="1">
    <citation type="journal article" date="2016" name="DNA Res.">
        <title>The draft genome of MD-2 pineapple using hybrid error correction of long reads.</title>
        <authorList>
            <person name="Redwan R.M."/>
            <person name="Saidin A."/>
            <person name="Kumar S.V."/>
        </authorList>
    </citation>
    <scope>NUCLEOTIDE SEQUENCE [LARGE SCALE GENOMIC DNA]</scope>
    <source>
        <strain evidence="3">cv. MD2</strain>
        <tissue evidence="2">Leaf</tissue>
    </source>
</reference>
<accession>A0A199VTK1</accession>
<feature type="region of interest" description="Disordered" evidence="1">
    <location>
        <begin position="139"/>
        <end position="158"/>
    </location>
</feature>
<evidence type="ECO:0000313" key="3">
    <source>
        <dbReference type="Proteomes" id="UP000092600"/>
    </source>
</evidence>
<proteinExistence type="predicted"/>
<dbReference type="AlphaFoldDB" id="A0A199VTK1"/>
<name>A0A199VTK1_ANACO</name>
<organism evidence="2 3">
    <name type="scientific">Ananas comosus</name>
    <name type="common">Pineapple</name>
    <name type="synonym">Ananas ananas</name>
    <dbReference type="NCBI Taxonomy" id="4615"/>
    <lineage>
        <taxon>Eukaryota</taxon>
        <taxon>Viridiplantae</taxon>
        <taxon>Streptophyta</taxon>
        <taxon>Embryophyta</taxon>
        <taxon>Tracheophyta</taxon>
        <taxon>Spermatophyta</taxon>
        <taxon>Magnoliopsida</taxon>
        <taxon>Liliopsida</taxon>
        <taxon>Poales</taxon>
        <taxon>Bromeliaceae</taxon>
        <taxon>Bromelioideae</taxon>
        <taxon>Ananas</taxon>
    </lineage>
</organism>
<gene>
    <name evidence="2" type="ORF">ACMD2_26938</name>
</gene>
<protein>
    <submittedName>
        <fullName evidence="2">Uncharacterized protein</fullName>
    </submittedName>
</protein>